<protein>
    <submittedName>
        <fullName evidence="2">Uncharacterized protein</fullName>
    </submittedName>
</protein>
<evidence type="ECO:0000256" key="1">
    <source>
        <dbReference type="SAM" id="Phobius"/>
    </source>
</evidence>
<sequence>MKTVRASRLILGLSFVGIINTLCLILVANQLISQWWVIMALLFLTAYVLWIVILVDKARNGQILIKK</sequence>
<dbReference type="EMBL" id="MHRK01000047">
    <property type="protein sequence ID" value="OHA22816.1"/>
    <property type="molecule type" value="Genomic_DNA"/>
</dbReference>
<evidence type="ECO:0000313" key="2">
    <source>
        <dbReference type="EMBL" id="OHA22816.1"/>
    </source>
</evidence>
<evidence type="ECO:0000313" key="3">
    <source>
        <dbReference type="Proteomes" id="UP000177130"/>
    </source>
</evidence>
<reference evidence="2 3" key="1">
    <citation type="journal article" date="2016" name="Nat. Commun.">
        <title>Thousands of microbial genomes shed light on interconnected biogeochemical processes in an aquifer system.</title>
        <authorList>
            <person name="Anantharaman K."/>
            <person name="Brown C.T."/>
            <person name="Hug L.A."/>
            <person name="Sharon I."/>
            <person name="Castelle C.J."/>
            <person name="Probst A.J."/>
            <person name="Thomas B.C."/>
            <person name="Singh A."/>
            <person name="Wilkins M.J."/>
            <person name="Karaoz U."/>
            <person name="Brodie E.L."/>
            <person name="Williams K.H."/>
            <person name="Hubbard S.S."/>
            <person name="Banfield J.F."/>
        </authorList>
    </citation>
    <scope>NUCLEOTIDE SEQUENCE [LARGE SCALE GENOMIC DNA]</scope>
</reference>
<dbReference type="STRING" id="1802306.A3C72_02795"/>
<accession>A0A1G2MFZ0</accession>
<keyword evidence="1" id="KW-1133">Transmembrane helix</keyword>
<keyword evidence="1" id="KW-0812">Transmembrane</keyword>
<dbReference type="AlphaFoldDB" id="A0A1G2MFZ0"/>
<feature type="transmembrane region" description="Helical" evidence="1">
    <location>
        <begin position="34"/>
        <end position="55"/>
    </location>
</feature>
<organism evidence="2 3">
    <name type="scientific">Candidatus Taylorbacteria bacterium RIFCSPHIGHO2_02_FULL_43_32b</name>
    <dbReference type="NCBI Taxonomy" id="1802306"/>
    <lineage>
        <taxon>Bacteria</taxon>
        <taxon>Candidatus Tayloriibacteriota</taxon>
    </lineage>
</organism>
<comment type="caution">
    <text evidence="2">The sequence shown here is derived from an EMBL/GenBank/DDBJ whole genome shotgun (WGS) entry which is preliminary data.</text>
</comment>
<dbReference type="Proteomes" id="UP000177130">
    <property type="component" value="Unassembled WGS sequence"/>
</dbReference>
<proteinExistence type="predicted"/>
<keyword evidence="1" id="KW-0472">Membrane</keyword>
<gene>
    <name evidence="2" type="ORF">A3C72_02795</name>
</gene>
<name>A0A1G2MFZ0_9BACT</name>
<feature type="transmembrane region" description="Helical" evidence="1">
    <location>
        <begin position="9"/>
        <end position="28"/>
    </location>
</feature>